<dbReference type="InterPro" id="IPR007048">
    <property type="entry name" value="IraD/Gp25-like"/>
</dbReference>
<dbReference type="InterPro" id="IPR017737">
    <property type="entry name" value="TssE1-like"/>
</dbReference>
<evidence type="ECO:0000313" key="3">
    <source>
        <dbReference type="Proteomes" id="UP000717995"/>
    </source>
</evidence>
<dbReference type="Pfam" id="PF04965">
    <property type="entry name" value="GPW_gp25"/>
    <property type="match status" value="1"/>
</dbReference>
<gene>
    <name evidence="2" type="primary">tssE</name>
    <name evidence="2" type="ORF">JQX08_21810</name>
</gene>
<dbReference type="SUPFAM" id="SSF160719">
    <property type="entry name" value="gpW/gp25-like"/>
    <property type="match status" value="1"/>
</dbReference>
<comment type="caution">
    <text evidence="2">The sequence shown here is derived from an EMBL/GenBank/DDBJ whole genome shotgun (WGS) entry which is preliminary data.</text>
</comment>
<dbReference type="RefSeq" id="WP_205350556.1">
    <property type="nucleotide sequence ID" value="NZ_JAFEUP010000007.1"/>
</dbReference>
<name>A0ABS2IJZ1_9GAMM</name>
<dbReference type="PANTHER" id="PTHR38595:SF2">
    <property type="entry name" value="TYPE VI SECRETION SYSTEM BASEPLATE SUBUNIT TSSE"/>
    <property type="match status" value="1"/>
</dbReference>
<dbReference type="NCBIfam" id="TIGR03357">
    <property type="entry name" value="VI_zyme"/>
    <property type="match status" value="1"/>
</dbReference>
<accession>A0ABS2IJZ1</accession>
<organism evidence="2 3">
    <name type="scientific">Zestomonas insulae</name>
    <dbReference type="NCBI Taxonomy" id="2809017"/>
    <lineage>
        <taxon>Bacteria</taxon>
        <taxon>Pseudomonadati</taxon>
        <taxon>Pseudomonadota</taxon>
        <taxon>Gammaproteobacteria</taxon>
        <taxon>Pseudomonadales</taxon>
        <taxon>Pseudomonadaceae</taxon>
        <taxon>Zestomonas</taxon>
    </lineage>
</organism>
<keyword evidence="3" id="KW-1185">Reference proteome</keyword>
<sequence length="142" mass="15411">MRGYGSLFERLNGSAAQRAGWSQETAIGASVAAHLARMLSTRAGSVQTLPDYGLPDLNDLRLSLHDARQQARAAIEGFIEAYEPRLSQVRVLSQANHRDPLSLAFAIDAQLEVDGCRRPVCFYAQLDGSGQVRVDTGAGQLR</sequence>
<feature type="domain" description="IraD/Gp25-like" evidence="1">
    <location>
        <begin position="29"/>
        <end position="113"/>
    </location>
</feature>
<dbReference type="InterPro" id="IPR053176">
    <property type="entry name" value="T6SS_TssE1-like"/>
</dbReference>
<dbReference type="Proteomes" id="UP000717995">
    <property type="component" value="Unassembled WGS sequence"/>
</dbReference>
<proteinExistence type="predicted"/>
<reference evidence="2 3" key="1">
    <citation type="submission" date="2021-02" db="EMBL/GenBank/DDBJ databases">
        <authorList>
            <person name="Lee D.-H."/>
        </authorList>
    </citation>
    <scope>NUCLEOTIDE SEQUENCE [LARGE SCALE GENOMIC DNA]</scope>
    <source>
        <strain evidence="2 3">UL073</strain>
    </source>
</reference>
<protein>
    <submittedName>
        <fullName evidence="2">Type VI secretion system baseplate subunit TssE</fullName>
    </submittedName>
</protein>
<dbReference type="Gene3D" id="3.10.450.40">
    <property type="match status" value="1"/>
</dbReference>
<dbReference type="EMBL" id="JAFEUP010000007">
    <property type="protein sequence ID" value="MBM7063364.1"/>
    <property type="molecule type" value="Genomic_DNA"/>
</dbReference>
<dbReference type="PANTHER" id="PTHR38595">
    <property type="entry name" value="CYTOPLASMIC PROTEIN-RELATED"/>
    <property type="match status" value="1"/>
</dbReference>
<evidence type="ECO:0000313" key="2">
    <source>
        <dbReference type="EMBL" id="MBM7063364.1"/>
    </source>
</evidence>
<evidence type="ECO:0000259" key="1">
    <source>
        <dbReference type="Pfam" id="PF04965"/>
    </source>
</evidence>